<gene>
    <name evidence="15" type="ORF">M413DRAFT_446725</name>
</gene>
<evidence type="ECO:0000256" key="3">
    <source>
        <dbReference type="ARBA" id="ARBA00012838"/>
    </source>
</evidence>
<dbReference type="CDD" id="cd00814">
    <property type="entry name" value="MetRS_core"/>
    <property type="match status" value="1"/>
</dbReference>
<evidence type="ECO:0000256" key="4">
    <source>
        <dbReference type="ARBA" id="ARBA00022490"/>
    </source>
</evidence>
<dbReference type="EC" id="6.1.1.10" evidence="3"/>
<name>A0A0C2YFH1_HEBCY</name>
<dbReference type="GO" id="GO:0005524">
    <property type="term" value="F:ATP binding"/>
    <property type="evidence" value="ECO:0007669"/>
    <property type="project" value="UniProtKB-KW"/>
</dbReference>
<evidence type="ECO:0000256" key="6">
    <source>
        <dbReference type="ARBA" id="ARBA00022741"/>
    </source>
</evidence>
<proteinExistence type="inferred from homology"/>
<evidence type="ECO:0000313" key="16">
    <source>
        <dbReference type="Proteomes" id="UP000053424"/>
    </source>
</evidence>
<sequence>MAQKIRTDEGVLRIVPPPGQAAPLPKAGEKNILITSALPYCNNVPHLGNIIGSTLSADVFSRYSRTRNWRTLYICGTDEYGTATETQALKEGITPRELCDKYWILHKETYQWFDIGFDHFGRTSTPLHSEISQEIYSNLGKNGLLERQEKEQTYCEGCPKFLADRYVEGICPHCGFEDARGDQCDGCSRTLDAIELIKPRCLVDNTHTVTTRTSVHMYLKLNDIQPRTEEWIKQSWSRGKWSPNAVINSDGEIIDARLKKGLLPTPLTRDLKWGVPVPVEGEDIHGMNGKVLYVWFDAPIGYPSITANYTPEWKQWWFNPRDVDLYQFMGKDNVYFHTVYWPSVQIGDGRDWTKLHHLSTTEYLNYEGGKFSKSKNRGVFGPGAKETGIPASVWRYYLLSSRPETADAMFSWSECIAANNNVLLNNFGNFVNRALKFVSSQYASILPENGDAPGPYSPNDPLDSEFITSVNALLKDYIDAMDSVKIRLGLQTVMLISMRGNNYLQSSGLNKALIASNPTRCAQVISRAVNLIYTLSALIYPFMPATSEAILAQLNAPARAVPEVLSNDILGGHTIGTPGHLFKKIEDNMAEVWRIKFGGTENAQVSAAATPDPLKAAPGQSKKASKKSAPAASILPDGPKSPEAIALEAKIAEQGQHVRELKARTPKTPELDADIKSAVELLKALKSELEVLKQS</sequence>
<dbReference type="EMBL" id="KN831784">
    <property type="protein sequence ID" value="KIM39797.1"/>
    <property type="molecule type" value="Genomic_DNA"/>
</dbReference>
<protein>
    <recommendedName>
        <fullName evidence="3">methionine--tRNA ligase</fullName>
        <ecNumber evidence="3">6.1.1.10</ecNumber>
    </recommendedName>
    <alternativeName>
        <fullName evidence="10">Methionyl-tRNA synthetase</fullName>
    </alternativeName>
</protein>
<comment type="catalytic activity">
    <reaction evidence="11">
        <text>tRNA(Met) + L-methionine + ATP = L-methionyl-tRNA(Met) + AMP + diphosphate</text>
        <dbReference type="Rhea" id="RHEA:13481"/>
        <dbReference type="Rhea" id="RHEA-COMP:9667"/>
        <dbReference type="Rhea" id="RHEA-COMP:9698"/>
        <dbReference type="ChEBI" id="CHEBI:30616"/>
        <dbReference type="ChEBI" id="CHEBI:33019"/>
        <dbReference type="ChEBI" id="CHEBI:57844"/>
        <dbReference type="ChEBI" id="CHEBI:78442"/>
        <dbReference type="ChEBI" id="CHEBI:78530"/>
        <dbReference type="ChEBI" id="CHEBI:456215"/>
        <dbReference type="EC" id="6.1.1.10"/>
    </reaction>
</comment>
<keyword evidence="6 12" id="KW-0547">Nucleotide-binding</keyword>
<dbReference type="HOGENOM" id="CLU_009710_3_2_1"/>
<dbReference type="InterPro" id="IPR029038">
    <property type="entry name" value="MetRS_Zn"/>
</dbReference>
<dbReference type="GO" id="GO:0005829">
    <property type="term" value="C:cytosol"/>
    <property type="evidence" value="ECO:0007669"/>
    <property type="project" value="TreeGrafter"/>
</dbReference>
<dbReference type="CDD" id="cd01200">
    <property type="entry name" value="WHEPGMRS_RNA"/>
    <property type="match status" value="1"/>
</dbReference>
<evidence type="ECO:0000256" key="2">
    <source>
        <dbReference type="ARBA" id="ARBA00005594"/>
    </source>
</evidence>
<dbReference type="CDD" id="cd07957">
    <property type="entry name" value="Anticodon_Ia_Met"/>
    <property type="match status" value="1"/>
</dbReference>
<evidence type="ECO:0000256" key="9">
    <source>
        <dbReference type="ARBA" id="ARBA00023146"/>
    </source>
</evidence>
<dbReference type="GO" id="GO:0006431">
    <property type="term" value="P:methionyl-tRNA aminoacylation"/>
    <property type="evidence" value="ECO:0007669"/>
    <property type="project" value="InterPro"/>
</dbReference>
<dbReference type="InterPro" id="IPR041872">
    <property type="entry name" value="Anticodon_Met"/>
</dbReference>
<reference evidence="16" key="2">
    <citation type="submission" date="2015-01" db="EMBL/GenBank/DDBJ databases">
        <title>Evolutionary Origins and Diversification of the Mycorrhizal Mutualists.</title>
        <authorList>
            <consortium name="DOE Joint Genome Institute"/>
            <consortium name="Mycorrhizal Genomics Consortium"/>
            <person name="Kohler A."/>
            <person name="Kuo A."/>
            <person name="Nagy L.G."/>
            <person name="Floudas D."/>
            <person name="Copeland A."/>
            <person name="Barry K.W."/>
            <person name="Cichocki N."/>
            <person name="Veneault-Fourrey C."/>
            <person name="LaButti K."/>
            <person name="Lindquist E.A."/>
            <person name="Lipzen A."/>
            <person name="Lundell T."/>
            <person name="Morin E."/>
            <person name="Murat C."/>
            <person name="Riley R."/>
            <person name="Ohm R."/>
            <person name="Sun H."/>
            <person name="Tunlid A."/>
            <person name="Henrissat B."/>
            <person name="Grigoriev I.V."/>
            <person name="Hibbett D.S."/>
            <person name="Martin F."/>
        </authorList>
    </citation>
    <scope>NUCLEOTIDE SEQUENCE [LARGE SCALE GENOMIC DNA]</scope>
    <source>
        <strain evidence="16">h7</strain>
    </source>
</reference>
<dbReference type="Pfam" id="PF00458">
    <property type="entry name" value="WHEP-TRS"/>
    <property type="match status" value="1"/>
</dbReference>
<comment type="subcellular location">
    <subcellularLocation>
        <location evidence="1">Cytoplasm</location>
    </subcellularLocation>
</comment>
<dbReference type="InterPro" id="IPR015413">
    <property type="entry name" value="Methionyl/Leucyl_tRNA_Synth"/>
</dbReference>
<evidence type="ECO:0000313" key="15">
    <source>
        <dbReference type="EMBL" id="KIM39797.1"/>
    </source>
</evidence>
<dbReference type="Pfam" id="PF09334">
    <property type="entry name" value="tRNA-synt_1g"/>
    <property type="match status" value="1"/>
</dbReference>
<dbReference type="Proteomes" id="UP000053424">
    <property type="component" value="Unassembled WGS sequence"/>
</dbReference>
<dbReference type="PROSITE" id="PS51185">
    <property type="entry name" value="WHEP_TRS_2"/>
    <property type="match status" value="1"/>
</dbReference>
<evidence type="ECO:0000256" key="12">
    <source>
        <dbReference type="RuleBase" id="RU363039"/>
    </source>
</evidence>
<feature type="region of interest" description="Disordered" evidence="13">
    <location>
        <begin position="610"/>
        <end position="641"/>
    </location>
</feature>
<dbReference type="STRING" id="686832.A0A0C2YFH1"/>
<dbReference type="NCBIfam" id="TIGR00398">
    <property type="entry name" value="metG"/>
    <property type="match status" value="1"/>
</dbReference>
<keyword evidence="9 12" id="KW-0030">Aminoacyl-tRNA synthetase</keyword>
<dbReference type="PANTHER" id="PTHR45765">
    <property type="entry name" value="METHIONINE--TRNA LIGASE"/>
    <property type="match status" value="1"/>
</dbReference>
<keyword evidence="5 12" id="KW-0436">Ligase</keyword>
<dbReference type="PRINTS" id="PR01041">
    <property type="entry name" value="TRNASYNTHMET"/>
</dbReference>
<dbReference type="Pfam" id="PF19303">
    <property type="entry name" value="Anticodon_3"/>
    <property type="match status" value="1"/>
</dbReference>
<dbReference type="FunFam" id="2.20.28.20:FF:000001">
    <property type="entry name" value="Methionine--tRNA ligase"/>
    <property type="match status" value="1"/>
</dbReference>
<dbReference type="Gene3D" id="2.20.28.20">
    <property type="entry name" value="Methionyl-tRNA synthetase, Zn-domain"/>
    <property type="match status" value="1"/>
</dbReference>
<dbReference type="GO" id="GO:0004825">
    <property type="term" value="F:methionine-tRNA ligase activity"/>
    <property type="evidence" value="ECO:0007669"/>
    <property type="project" value="UniProtKB-EC"/>
</dbReference>
<dbReference type="FunFam" id="1.10.730.10:FF:000037">
    <property type="entry name" value="Methionyl-tRNA synthetase"/>
    <property type="match status" value="1"/>
</dbReference>
<keyword evidence="8 12" id="KW-0648">Protein biosynthesis</keyword>
<dbReference type="InterPro" id="IPR001412">
    <property type="entry name" value="aa-tRNA-synth_I_CS"/>
</dbReference>
<feature type="compositionally biased region" description="Low complexity" evidence="13">
    <location>
        <begin position="615"/>
        <end position="633"/>
    </location>
</feature>
<keyword evidence="4" id="KW-0963">Cytoplasm</keyword>
<dbReference type="SUPFAM" id="SSF57770">
    <property type="entry name" value="Methionyl-tRNA synthetase (MetRS), Zn-domain"/>
    <property type="match status" value="1"/>
</dbReference>
<reference evidence="15 16" key="1">
    <citation type="submission" date="2014-04" db="EMBL/GenBank/DDBJ databases">
        <authorList>
            <consortium name="DOE Joint Genome Institute"/>
            <person name="Kuo A."/>
            <person name="Gay G."/>
            <person name="Dore J."/>
            <person name="Kohler A."/>
            <person name="Nagy L.G."/>
            <person name="Floudas D."/>
            <person name="Copeland A."/>
            <person name="Barry K.W."/>
            <person name="Cichocki N."/>
            <person name="Veneault-Fourrey C."/>
            <person name="LaButti K."/>
            <person name="Lindquist E.A."/>
            <person name="Lipzen A."/>
            <person name="Lundell T."/>
            <person name="Morin E."/>
            <person name="Murat C."/>
            <person name="Sun H."/>
            <person name="Tunlid A."/>
            <person name="Henrissat B."/>
            <person name="Grigoriev I.V."/>
            <person name="Hibbett D.S."/>
            <person name="Martin F."/>
            <person name="Nordberg H.P."/>
            <person name="Cantor M.N."/>
            <person name="Hua S.X."/>
        </authorList>
    </citation>
    <scope>NUCLEOTIDE SEQUENCE [LARGE SCALE GENOMIC DNA]</scope>
    <source>
        <strain evidence="16">h7</strain>
    </source>
</reference>
<dbReference type="AlphaFoldDB" id="A0A0C2YFH1"/>
<keyword evidence="7 12" id="KW-0067">ATP-binding</keyword>
<evidence type="ECO:0000256" key="7">
    <source>
        <dbReference type="ARBA" id="ARBA00022840"/>
    </source>
</evidence>
<comment type="similarity">
    <text evidence="2 12">Belongs to the class-I aminoacyl-tRNA synthetase family.</text>
</comment>
<dbReference type="SUPFAM" id="SSF52374">
    <property type="entry name" value="Nucleotidylyl transferase"/>
    <property type="match status" value="1"/>
</dbReference>
<keyword evidence="16" id="KW-1185">Reference proteome</keyword>
<evidence type="ECO:0000259" key="14">
    <source>
        <dbReference type="PROSITE" id="PS51185"/>
    </source>
</evidence>
<evidence type="ECO:0000256" key="8">
    <source>
        <dbReference type="ARBA" id="ARBA00022917"/>
    </source>
</evidence>
<organism evidence="15 16">
    <name type="scientific">Hebeloma cylindrosporum</name>
    <dbReference type="NCBI Taxonomy" id="76867"/>
    <lineage>
        <taxon>Eukaryota</taxon>
        <taxon>Fungi</taxon>
        <taxon>Dikarya</taxon>
        <taxon>Basidiomycota</taxon>
        <taxon>Agaricomycotina</taxon>
        <taxon>Agaricomycetes</taxon>
        <taxon>Agaricomycetidae</taxon>
        <taxon>Agaricales</taxon>
        <taxon>Agaricineae</taxon>
        <taxon>Hymenogastraceae</taxon>
        <taxon>Hebeloma</taxon>
    </lineage>
</organism>
<dbReference type="InterPro" id="IPR009080">
    <property type="entry name" value="tRNAsynth_Ia_anticodon-bd"/>
</dbReference>
<evidence type="ECO:0000256" key="11">
    <source>
        <dbReference type="ARBA" id="ARBA00047364"/>
    </source>
</evidence>
<dbReference type="GO" id="GO:0017102">
    <property type="term" value="C:methionyl glutamyl tRNA synthetase complex"/>
    <property type="evidence" value="ECO:0007669"/>
    <property type="project" value="UniProtKB-ARBA"/>
</dbReference>
<accession>A0A0C2YFH1</accession>
<dbReference type="PROSITE" id="PS00178">
    <property type="entry name" value="AA_TRNA_LIGASE_I"/>
    <property type="match status" value="1"/>
</dbReference>
<dbReference type="InterPro" id="IPR033911">
    <property type="entry name" value="MetRS_core"/>
</dbReference>
<dbReference type="GO" id="GO:0036464">
    <property type="term" value="C:cytoplasmic ribonucleoprotein granule"/>
    <property type="evidence" value="ECO:0007669"/>
    <property type="project" value="UniProtKB-ARBA"/>
</dbReference>
<dbReference type="Gene3D" id="1.10.730.10">
    <property type="entry name" value="Isoleucyl-tRNA Synthetase, Domain 1"/>
    <property type="match status" value="1"/>
</dbReference>
<dbReference type="Gene3D" id="3.40.50.620">
    <property type="entry name" value="HUPs"/>
    <property type="match status" value="1"/>
</dbReference>
<evidence type="ECO:0000256" key="5">
    <source>
        <dbReference type="ARBA" id="ARBA00022598"/>
    </source>
</evidence>
<dbReference type="InterPro" id="IPR014758">
    <property type="entry name" value="Met-tRNA_synth"/>
</dbReference>
<dbReference type="InterPro" id="IPR014729">
    <property type="entry name" value="Rossmann-like_a/b/a_fold"/>
</dbReference>
<dbReference type="OrthoDB" id="5844513at2759"/>
<dbReference type="PANTHER" id="PTHR45765:SF1">
    <property type="entry name" value="METHIONINE--TRNA LIGASE, CYTOPLASMIC"/>
    <property type="match status" value="1"/>
</dbReference>
<dbReference type="Gene3D" id="1.10.287.10">
    <property type="entry name" value="S15/NS1, RNA-binding"/>
    <property type="match status" value="1"/>
</dbReference>
<evidence type="ECO:0000256" key="10">
    <source>
        <dbReference type="ARBA" id="ARBA00030904"/>
    </source>
</evidence>
<evidence type="ECO:0000256" key="1">
    <source>
        <dbReference type="ARBA" id="ARBA00004496"/>
    </source>
</evidence>
<dbReference type="GO" id="GO:0017101">
    <property type="term" value="C:aminoacyl-tRNA synthetase multienzyme complex"/>
    <property type="evidence" value="ECO:0007669"/>
    <property type="project" value="TreeGrafter"/>
</dbReference>
<dbReference type="InterPro" id="IPR023458">
    <property type="entry name" value="Met-tRNA_ligase_1"/>
</dbReference>
<dbReference type="InterPro" id="IPR000738">
    <property type="entry name" value="WHEP-TRS_dom"/>
</dbReference>
<dbReference type="SUPFAM" id="SSF47323">
    <property type="entry name" value="Anticodon-binding domain of a subclass of class I aminoacyl-tRNA synthetases"/>
    <property type="match status" value="1"/>
</dbReference>
<feature type="domain" description="WHEP-TRS" evidence="14">
    <location>
        <begin position="643"/>
        <end position="695"/>
    </location>
</feature>
<evidence type="ECO:0000256" key="13">
    <source>
        <dbReference type="SAM" id="MobiDB-lite"/>
    </source>
</evidence>